<protein>
    <submittedName>
        <fullName evidence="2">ATPase</fullName>
    </submittedName>
</protein>
<evidence type="ECO:0000313" key="2">
    <source>
        <dbReference type="EMBL" id="PNR98271.1"/>
    </source>
</evidence>
<evidence type="ECO:0000313" key="3">
    <source>
        <dbReference type="Proteomes" id="UP000236604"/>
    </source>
</evidence>
<dbReference type="Gene3D" id="3.30.420.40">
    <property type="match status" value="2"/>
</dbReference>
<dbReference type="RefSeq" id="WP_169925211.1">
    <property type="nucleotide sequence ID" value="NZ_AZRN01000034.1"/>
</dbReference>
<dbReference type="InterPro" id="IPR002731">
    <property type="entry name" value="ATPase_BadF"/>
</dbReference>
<dbReference type="EMBL" id="AZRN01000034">
    <property type="protein sequence ID" value="PNR98271.1"/>
    <property type="molecule type" value="Genomic_DNA"/>
</dbReference>
<evidence type="ECO:0000259" key="1">
    <source>
        <dbReference type="Pfam" id="PF01869"/>
    </source>
</evidence>
<dbReference type="CDD" id="cd24007">
    <property type="entry name" value="ASKHA_NBD_eukNAGK-like"/>
    <property type="match status" value="1"/>
</dbReference>
<dbReference type="Proteomes" id="UP000236604">
    <property type="component" value="Unassembled WGS sequence"/>
</dbReference>
<feature type="domain" description="ATPase BadF/BadG/BcrA/BcrD type" evidence="1">
    <location>
        <begin position="6"/>
        <end position="296"/>
    </location>
</feature>
<gene>
    <name evidence="2" type="ORF">X927_08970</name>
</gene>
<reference evidence="2 3" key="1">
    <citation type="submission" date="2013-12" db="EMBL/GenBank/DDBJ databases">
        <title>Comparative genomics of Petrotoga isolates.</title>
        <authorList>
            <person name="Nesbo C.L."/>
            <person name="Charchuk R."/>
            <person name="Chow K."/>
        </authorList>
    </citation>
    <scope>NUCLEOTIDE SEQUENCE [LARGE SCALE GENOMIC DNA]</scope>
    <source>
        <strain evidence="2 3">DSM 14811</strain>
    </source>
</reference>
<dbReference type="AlphaFoldDB" id="A0A2K1P654"/>
<keyword evidence="3" id="KW-1185">Reference proteome</keyword>
<organism evidence="2 3">
    <name type="scientific">Petrotoga mexicana DSM 14811</name>
    <dbReference type="NCBI Taxonomy" id="1122954"/>
    <lineage>
        <taxon>Bacteria</taxon>
        <taxon>Thermotogati</taxon>
        <taxon>Thermotogota</taxon>
        <taxon>Thermotogae</taxon>
        <taxon>Petrotogales</taxon>
        <taxon>Petrotogaceae</taxon>
        <taxon>Petrotoga</taxon>
    </lineage>
</organism>
<name>A0A2K1P654_9BACT</name>
<comment type="caution">
    <text evidence="2">The sequence shown here is derived from an EMBL/GenBank/DDBJ whole genome shotgun (WGS) entry which is preliminary data.</text>
</comment>
<dbReference type="PANTHER" id="PTHR43190:SF3">
    <property type="entry name" value="N-ACETYL-D-GLUCOSAMINE KINASE"/>
    <property type="match status" value="1"/>
</dbReference>
<dbReference type="Pfam" id="PF01869">
    <property type="entry name" value="BcrAD_BadFG"/>
    <property type="match status" value="1"/>
</dbReference>
<dbReference type="PANTHER" id="PTHR43190">
    <property type="entry name" value="N-ACETYL-D-GLUCOSAMINE KINASE"/>
    <property type="match status" value="1"/>
</dbReference>
<proteinExistence type="predicted"/>
<sequence>MEKLYLGIDGGGTKTLAVLVDSKGNLIDFKKTGPTNIMECGKKKFLKNLNEISVILKKIDKDTVKSCFGMSAIGEYRGLEYRLKKLIQSQLGIIPNLLVNDVVIAWAGGSLGRDSIHAVCGTGSIIYGKHKEKDVRVGGWGPLIGDEGSGYYIGIETLREVTKQLDGRVPKTLLTELIFKEMKFESKYDLLEWIKNLGKNFRHEIASISYLTSKASSVGDNSSKFILEKAAKELSLSVLSAIRLLKFDPNPVITYSGGIIENIPVFYKYFFNYIRQKIPTADIRAVKFWPVFGALILLKEEVDANFLQNLKNSEETIKKELKKGE</sequence>
<dbReference type="SUPFAM" id="SSF53067">
    <property type="entry name" value="Actin-like ATPase domain"/>
    <property type="match status" value="2"/>
</dbReference>
<dbReference type="InterPro" id="IPR052519">
    <property type="entry name" value="Euk-type_GlcNAc_Kinase"/>
</dbReference>
<accession>A0A2K1P654</accession>
<dbReference type="InterPro" id="IPR043129">
    <property type="entry name" value="ATPase_NBD"/>
</dbReference>